<organism evidence="9 10">
    <name type="scientific">Saccharophagus degradans</name>
    <dbReference type="NCBI Taxonomy" id="86304"/>
    <lineage>
        <taxon>Bacteria</taxon>
        <taxon>Pseudomonadati</taxon>
        <taxon>Pseudomonadota</taxon>
        <taxon>Gammaproteobacteria</taxon>
        <taxon>Cellvibrionales</taxon>
        <taxon>Cellvibrionaceae</taxon>
        <taxon>Saccharophagus</taxon>
    </lineage>
</organism>
<evidence type="ECO:0000256" key="2">
    <source>
        <dbReference type="ARBA" id="ARBA00008432"/>
    </source>
</evidence>
<feature type="transmembrane region" description="Helical" evidence="7">
    <location>
        <begin position="179"/>
        <end position="199"/>
    </location>
</feature>
<dbReference type="SUPFAM" id="SSF103473">
    <property type="entry name" value="MFS general substrate transporter"/>
    <property type="match status" value="1"/>
</dbReference>
<feature type="transmembrane region" description="Helical" evidence="7">
    <location>
        <begin position="331"/>
        <end position="352"/>
    </location>
</feature>
<evidence type="ECO:0000256" key="3">
    <source>
        <dbReference type="ARBA" id="ARBA00022692"/>
    </source>
</evidence>
<evidence type="ECO:0000256" key="5">
    <source>
        <dbReference type="ARBA" id="ARBA00023063"/>
    </source>
</evidence>
<feature type="transmembrane region" description="Helical" evidence="7">
    <location>
        <begin position="151"/>
        <end position="173"/>
    </location>
</feature>
<feature type="transmembrane region" description="Helical" evidence="7">
    <location>
        <begin position="454"/>
        <end position="473"/>
    </location>
</feature>
<dbReference type="AlphaFoldDB" id="A0AAW7X2V2"/>
<feature type="transmembrane region" description="Helical" evidence="7">
    <location>
        <begin position="108"/>
        <end position="130"/>
    </location>
</feature>
<name>A0AAW7X2V2_9GAMM</name>
<comment type="subcellular location">
    <subcellularLocation>
        <location evidence="1">Membrane</location>
        <topology evidence="1">Multi-pass membrane protein</topology>
    </subcellularLocation>
</comment>
<dbReference type="GO" id="GO:0042128">
    <property type="term" value="P:nitrate assimilation"/>
    <property type="evidence" value="ECO:0007669"/>
    <property type="project" value="UniProtKB-KW"/>
</dbReference>
<sequence length="496" mass="53493">MSTANFNVLHFSDPKVRTLHLAWIAFFITFFMWFCHVPLMPLIKDTFGLSMAEAKALLFLNVALTIPARTIVGSLVDKYGPRVMYSALLAISGCICFMFAWAQDYTQLAAARFLLGFAGAGFVIGIRLVTDWFPAKTAGAAQGIYGGWGNFGAAIANWALPAMSSVLIGYVGVAYSWRVAITIAGVVAIGYSFIFYIMVRNTPKGATYFAPKKVGAMEVSNKADFVLYMIMLSPIFLAMGVICWRLSPAQVGLLSEFVTYAIWAGLLLWFCWQAFGAYKLNADAIREGVVGIHKYKFKQVALLDLSYAVTFGSEVAVVSMMPLMFSNEDTYAFSLAKASVMAGCFMAMNLIARPGGGWLSDKLGRKKTLMLTVAGSAIGYAGLSMMTPDWSLLAIGAVVVFCSFFVQAGAGATFGVVPTIKRRLTGQIAGMTGAYGNVGAALFLLVNSFYTPNVFFGVITGACIVVLGLLFLFMEEPKGQIAEVLPDGTVEMIDVG</sequence>
<dbReference type="PROSITE" id="PS50850">
    <property type="entry name" value="MFS"/>
    <property type="match status" value="1"/>
</dbReference>
<evidence type="ECO:0000256" key="4">
    <source>
        <dbReference type="ARBA" id="ARBA00022989"/>
    </source>
</evidence>
<dbReference type="GO" id="GO:0016020">
    <property type="term" value="C:membrane"/>
    <property type="evidence" value="ECO:0007669"/>
    <property type="project" value="UniProtKB-SubCell"/>
</dbReference>
<dbReference type="Gene3D" id="1.20.1250.20">
    <property type="entry name" value="MFS general substrate transporter like domains"/>
    <property type="match status" value="2"/>
</dbReference>
<feature type="transmembrane region" description="Helical" evidence="7">
    <location>
        <begin position="83"/>
        <end position="102"/>
    </location>
</feature>
<keyword evidence="5" id="KW-0534">Nitrate assimilation</keyword>
<evidence type="ECO:0000313" key="9">
    <source>
        <dbReference type="EMBL" id="MDO6420912.1"/>
    </source>
</evidence>
<feature type="transmembrane region" description="Helical" evidence="7">
    <location>
        <begin position="55"/>
        <end position="76"/>
    </location>
</feature>
<accession>A0AAW7X2V2</accession>
<gene>
    <name evidence="9" type="ORF">Q4521_00350</name>
</gene>
<dbReference type="PROSITE" id="PS00216">
    <property type="entry name" value="SUGAR_TRANSPORT_1"/>
    <property type="match status" value="1"/>
</dbReference>
<dbReference type="InterPro" id="IPR036259">
    <property type="entry name" value="MFS_trans_sf"/>
</dbReference>
<feature type="domain" description="Major facilitator superfamily (MFS) profile" evidence="8">
    <location>
        <begin position="18"/>
        <end position="478"/>
    </location>
</feature>
<dbReference type="InterPro" id="IPR020846">
    <property type="entry name" value="MFS_dom"/>
</dbReference>
<comment type="similarity">
    <text evidence="2">Belongs to the major facilitator superfamily. Nitrate/nitrite porter (TC 2.A.1.8) family.</text>
</comment>
<evidence type="ECO:0000256" key="7">
    <source>
        <dbReference type="SAM" id="Phobius"/>
    </source>
</evidence>
<feature type="transmembrane region" description="Helical" evidence="7">
    <location>
        <begin position="21"/>
        <end position="43"/>
    </location>
</feature>
<keyword evidence="6 7" id="KW-0472">Membrane</keyword>
<dbReference type="Pfam" id="PF07690">
    <property type="entry name" value="MFS_1"/>
    <property type="match status" value="2"/>
</dbReference>
<dbReference type="GO" id="GO:0015112">
    <property type="term" value="F:nitrate transmembrane transporter activity"/>
    <property type="evidence" value="ECO:0007669"/>
    <property type="project" value="InterPro"/>
</dbReference>
<feature type="transmembrane region" description="Helical" evidence="7">
    <location>
        <begin position="368"/>
        <end position="386"/>
    </location>
</feature>
<evidence type="ECO:0000313" key="10">
    <source>
        <dbReference type="Proteomes" id="UP001169760"/>
    </source>
</evidence>
<dbReference type="InterPro" id="IPR005829">
    <property type="entry name" value="Sugar_transporter_CS"/>
</dbReference>
<feature type="transmembrane region" description="Helical" evidence="7">
    <location>
        <begin position="392"/>
        <end position="416"/>
    </location>
</feature>
<evidence type="ECO:0000256" key="1">
    <source>
        <dbReference type="ARBA" id="ARBA00004141"/>
    </source>
</evidence>
<evidence type="ECO:0000259" key="8">
    <source>
        <dbReference type="PROSITE" id="PS50850"/>
    </source>
</evidence>
<evidence type="ECO:0000256" key="6">
    <source>
        <dbReference type="ARBA" id="ARBA00023136"/>
    </source>
</evidence>
<feature type="transmembrane region" description="Helical" evidence="7">
    <location>
        <begin position="259"/>
        <end position="280"/>
    </location>
</feature>
<keyword evidence="3 7" id="KW-0812">Transmembrane</keyword>
<dbReference type="Proteomes" id="UP001169760">
    <property type="component" value="Unassembled WGS sequence"/>
</dbReference>
<protein>
    <submittedName>
        <fullName evidence="9">MFS transporter</fullName>
    </submittedName>
</protein>
<proteinExistence type="inferred from homology"/>
<dbReference type="RefSeq" id="WP_303490032.1">
    <property type="nucleotide sequence ID" value="NZ_JAUOPB010000001.1"/>
</dbReference>
<keyword evidence="4 7" id="KW-1133">Transmembrane helix</keyword>
<dbReference type="InterPro" id="IPR044772">
    <property type="entry name" value="NO3_transporter"/>
</dbReference>
<feature type="transmembrane region" description="Helical" evidence="7">
    <location>
        <begin position="225"/>
        <end position="247"/>
    </location>
</feature>
<dbReference type="EMBL" id="JAUOPB010000001">
    <property type="protein sequence ID" value="MDO6420912.1"/>
    <property type="molecule type" value="Genomic_DNA"/>
</dbReference>
<dbReference type="InterPro" id="IPR011701">
    <property type="entry name" value="MFS"/>
</dbReference>
<reference evidence="9" key="1">
    <citation type="submission" date="2023-07" db="EMBL/GenBank/DDBJ databases">
        <title>Genome content predicts the carbon catabolic preferences of heterotrophic bacteria.</title>
        <authorList>
            <person name="Gralka M."/>
        </authorList>
    </citation>
    <scope>NUCLEOTIDE SEQUENCE</scope>
    <source>
        <strain evidence="9">I3M17_2</strain>
    </source>
</reference>
<dbReference type="PANTHER" id="PTHR23515">
    <property type="entry name" value="HIGH-AFFINITY NITRATE TRANSPORTER 2.3"/>
    <property type="match status" value="1"/>
</dbReference>
<feature type="transmembrane region" description="Helical" evidence="7">
    <location>
        <begin position="428"/>
        <end position="448"/>
    </location>
</feature>
<comment type="caution">
    <text evidence="9">The sequence shown here is derived from an EMBL/GenBank/DDBJ whole genome shotgun (WGS) entry which is preliminary data.</text>
</comment>